<protein>
    <recommendedName>
        <fullName evidence="3">Retrotransposon gag domain-containing protein</fullName>
    </recommendedName>
</protein>
<comment type="caution">
    <text evidence="1">The sequence shown here is derived from an EMBL/GenBank/DDBJ whole genome shotgun (WGS) entry which is preliminary data.</text>
</comment>
<proteinExistence type="predicted"/>
<gene>
    <name evidence="1" type="ORF">CR513_07445</name>
</gene>
<organism evidence="1 2">
    <name type="scientific">Mucuna pruriens</name>
    <name type="common">Velvet bean</name>
    <name type="synonym">Dolichos pruriens</name>
    <dbReference type="NCBI Taxonomy" id="157652"/>
    <lineage>
        <taxon>Eukaryota</taxon>
        <taxon>Viridiplantae</taxon>
        <taxon>Streptophyta</taxon>
        <taxon>Embryophyta</taxon>
        <taxon>Tracheophyta</taxon>
        <taxon>Spermatophyta</taxon>
        <taxon>Magnoliopsida</taxon>
        <taxon>eudicotyledons</taxon>
        <taxon>Gunneridae</taxon>
        <taxon>Pentapetalae</taxon>
        <taxon>rosids</taxon>
        <taxon>fabids</taxon>
        <taxon>Fabales</taxon>
        <taxon>Fabaceae</taxon>
        <taxon>Papilionoideae</taxon>
        <taxon>50 kb inversion clade</taxon>
        <taxon>NPAAA clade</taxon>
        <taxon>indigoferoid/millettioid clade</taxon>
        <taxon>Phaseoleae</taxon>
        <taxon>Mucuna</taxon>
    </lineage>
</organism>
<dbReference type="AlphaFoldDB" id="A0A371HZX5"/>
<feature type="non-terminal residue" evidence="1">
    <location>
        <position position="1"/>
    </location>
</feature>
<accession>A0A371HZX5</accession>
<name>A0A371HZX5_MUCPR</name>
<evidence type="ECO:0008006" key="3">
    <source>
        <dbReference type="Google" id="ProtNLM"/>
    </source>
</evidence>
<reference evidence="1" key="1">
    <citation type="submission" date="2018-05" db="EMBL/GenBank/DDBJ databases">
        <title>Draft genome of Mucuna pruriens seed.</title>
        <authorList>
            <person name="Nnadi N.E."/>
            <person name="Vos R."/>
            <person name="Hasami M.H."/>
            <person name="Devisetty U.K."/>
            <person name="Aguiy J.C."/>
        </authorList>
    </citation>
    <scope>NUCLEOTIDE SEQUENCE [LARGE SCALE GENOMIC DNA]</scope>
    <source>
        <strain evidence="1">JCA_2017</strain>
    </source>
</reference>
<evidence type="ECO:0000313" key="1">
    <source>
        <dbReference type="EMBL" id="RDY08355.1"/>
    </source>
</evidence>
<dbReference type="EMBL" id="QJKJ01001293">
    <property type="protein sequence ID" value="RDY08355.1"/>
    <property type="molecule type" value="Genomic_DNA"/>
</dbReference>
<sequence>MNVDQVLTYFDYHDYKKVRMVIYEFTTYALLCREIKEGRRKHKDTWVDLKCELRSRFILASYTSDLYNKLQHMYKGAKA</sequence>
<keyword evidence="2" id="KW-1185">Reference proteome</keyword>
<dbReference type="OrthoDB" id="1934635at2759"/>
<dbReference type="Proteomes" id="UP000257109">
    <property type="component" value="Unassembled WGS sequence"/>
</dbReference>
<evidence type="ECO:0000313" key="2">
    <source>
        <dbReference type="Proteomes" id="UP000257109"/>
    </source>
</evidence>